<evidence type="ECO:0000256" key="2">
    <source>
        <dbReference type="ARBA" id="ARBA00010504"/>
    </source>
</evidence>
<keyword evidence="11" id="KW-0393">Immunoglobulin domain</keyword>
<dbReference type="PROSITE" id="PS00383">
    <property type="entry name" value="TYR_PHOSPHATASE_1"/>
    <property type="match status" value="1"/>
</dbReference>
<dbReference type="GO" id="GO:0004725">
    <property type="term" value="F:protein tyrosine phosphatase activity"/>
    <property type="evidence" value="ECO:0007669"/>
    <property type="project" value="UniProtKB-EC"/>
</dbReference>
<accession>A0AA35WHR4</accession>
<comment type="caution">
    <text evidence="19">The sequence shown here is derived from an EMBL/GenBank/DDBJ whole genome shotgun (WGS) entry which is preliminary data.</text>
</comment>
<dbReference type="InterPro" id="IPR000387">
    <property type="entry name" value="Tyr_Pase_dom"/>
</dbReference>
<feature type="domain" description="Tyrosine specific protein phosphatases" evidence="16">
    <location>
        <begin position="483"/>
        <end position="557"/>
    </location>
</feature>
<dbReference type="EMBL" id="CASHTH010001919">
    <property type="protein sequence ID" value="CAI8021863.1"/>
    <property type="molecule type" value="Genomic_DNA"/>
</dbReference>
<dbReference type="PANTHER" id="PTHR19134">
    <property type="entry name" value="RECEPTOR-TYPE TYROSINE-PROTEIN PHOSPHATASE"/>
    <property type="match status" value="1"/>
</dbReference>
<evidence type="ECO:0000256" key="8">
    <source>
        <dbReference type="ARBA" id="ARBA00023136"/>
    </source>
</evidence>
<feature type="domain" description="Tyrosine specific protein phosphatases" evidence="16">
    <location>
        <begin position="766"/>
        <end position="841"/>
    </location>
</feature>
<keyword evidence="10 19" id="KW-0675">Receptor</keyword>
<name>A0AA35WHR4_GEOBA</name>
<feature type="domain" description="Ig-like" evidence="17">
    <location>
        <begin position="181"/>
        <end position="266"/>
    </location>
</feature>
<feature type="region of interest" description="Disordered" evidence="13">
    <location>
        <begin position="270"/>
        <end position="307"/>
    </location>
</feature>
<dbReference type="InterPro" id="IPR003961">
    <property type="entry name" value="FN3_dom"/>
</dbReference>
<dbReference type="InterPro" id="IPR003595">
    <property type="entry name" value="Tyr_Pase_cat"/>
</dbReference>
<dbReference type="InterPro" id="IPR036179">
    <property type="entry name" value="Ig-like_dom_sf"/>
</dbReference>
<dbReference type="EC" id="3.1.3.48" evidence="3"/>
<dbReference type="Pfam" id="PF00041">
    <property type="entry name" value="fn3"/>
    <property type="match status" value="1"/>
</dbReference>
<keyword evidence="9" id="KW-1015">Disulfide bond</keyword>
<dbReference type="InterPro" id="IPR003598">
    <property type="entry name" value="Ig_sub2"/>
</dbReference>
<dbReference type="CDD" id="cd00047">
    <property type="entry name" value="PTPc"/>
    <property type="match status" value="1"/>
</dbReference>
<dbReference type="InterPro" id="IPR003599">
    <property type="entry name" value="Ig_sub"/>
</dbReference>
<evidence type="ECO:0000313" key="20">
    <source>
        <dbReference type="Proteomes" id="UP001174909"/>
    </source>
</evidence>
<evidence type="ECO:0000256" key="14">
    <source>
        <dbReference type="SAM" id="Phobius"/>
    </source>
</evidence>
<dbReference type="PANTHER" id="PTHR19134:SF449">
    <property type="entry name" value="TYROSINE-PROTEIN PHOSPHATASE 1"/>
    <property type="match status" value="1"/>
</dbReference>
<dbReference type="CDD" id="cd00063">
    <property type="entry name" value="FN3"/>
    <property type="match status" value="1"/>
</dbReference>
<dbReference type="InterPro" id="IPR036116">
    <property type="entry name" value="FN3_sf"/>
</dbReference>
<keyword evidence="7" id="KW-0904">Protein phosphatase</keyword>
<feature type="domain" description="Fibronectin type-III" evidence="18">
    <location>
        <begin position="1"/>
        <end position="82"/>
    </location>
</feature>
<gene>
    <name evidence="19" type="ORF">GBAR_LOCUS12890</name>
</gene>
<feature type="compositionally biased region" description="Polar residues" evidence="13">
    <location>
        <begin position="273"/>
        <end position="284"/>
    </location>
</feature>
<comment type="catalytic activity">
    <reaction evidence="12">
        <text>O-phospho-L-tyrosyl-[protein] + H2O = L-tyrosyl-[protein] + phosphate</text>
        <dbReference type="Rhea" id="RHEA:10684"/>
        <dbReference type="Rhea" id="RHEA-COMP:10136"/>
        <dbReference type="Rhea" id="RHEA-COMP:20101"/>
        <dbReference type="ChEBI" id="CHEBI:15377"/>
        <dbReference type="ChEBI" id="CHEBI:43474"/>
        <dbReference type="ChEBI" id="CHEBI:46858"/>
        <dbReference type="ChEBI" id="CHEBI:61978"/>
        <dbReference type="EC" id="3.1.3.48"/>
    </reaction>
</comment>
<dbReference type="SUPFAM" id="SSF49265">
    <property type="entry name" value="Fibronectin type III"/>
    <property type="match status" value="1"/>
</dbReference>
<dbReference type="PROSITE" id="PS50056">
    <property type="entry name" value="TYR_PHOSPHATASE_2"/>
    <property type="match status" value="2"/>
</dbReference>
<dbReference type="InterPro" id="IPR029021">
    <property type="entry name" value="Prot-tyrosine_phosphatase-like"/>
</dbReference>
<protein>
    <recommendedName>
        <fullName evidence="3">protein-tyrosine-phosphatase</fullName>
        <ecNumber evidence="3">3.1.3.48</ecNumber>
    </recommendedName>
</protein>
<dbReference type="FunFam" id="2.60.40.10:FF:000032">
    <property type="entry name" value="palladin isoform X1"/>
    <property type="match status" value="1"/>
</dbReference>
<evidence type="ECO:0000256" key="11">
    <source>
        <dbReference type="ARBA" id="ARBA00023319"/>
    </source>
</evidence>
<keyword evidence="14" id="KW-0812">Transmembrane</keyword>
<evidence type="ECO:0000256" key="13">
    <source>
        <dbReference type="SAM" id="MobiDB-lite"/>
    </source>
</evidence>
<keyword evidence="5" id="KW-0677">Repeat</keyword>
<keyword evidence="14" id="KW-1133">Transmembrane helix</keyword>
<evidence type="ECO:0000259" key="17">
    <source>
        <dbReference type="PROSITE" id="PS50835"/>
    </source>
</evidence>
<evidence type="ECO:0000259" key="18">
    <source>
        <dbReference type="PROSITE" id="PS50853"/>
    </source>
</evidence>
<dbReference type="SUPFAM" id="SSF48726">
    <property type="entry name" value="Immunoglobulin"/>
    <property type="match status" value="1"/>
</dbReference>
<dbReference type="PRINTS" id="PR00700">
    <property type="entry name" value="PRTYPHPHTASE"/>
</dbReference>
<dbReference type="PROSITE" id="PS50853">
    <property type="entry name" value="FN3"/>
    <property type="match status" value="1"/>
</dbReference>
<dbReference type="GO" id="GO:0016020">
    <property type="term" value="C:membrane"/>
    <property type="evidence" value="ECO:0007669"/>
    <property type="project" value="UniProtKB-SubCell"/>
</dbReference>
<proteinExistence type="inferred from homology"/>
<dbReference type="SMART" id="SM00194">
    <property type="entry name" value="PTPc"/>
    <property type="match status" value="2"/>
</dbReference>
<keyword evidence="20" id="KW-1185">Reference proteome</keyword>
<feature type="domain" description="Tyrosine-protein phosphatase" evidence="15">
    <location>
        <begin position="308"/>
        <end position="566"/>
    </location>
</feature>
<organism evidence="19 20">
    <name type="scientific">Geodia barretti</name>
    <name type="common">Barrett's horny sponge</name>
    <dbReference type="NCBI Taxonomy" id="519541"/>
    <lineage>
        <taxon>Eukaryota</taxon>
        <taxon>Metazoa</taxon>
        <taxon>Porifera</taxon>
        <taxon>Demospongiae</taxon>
        <taxon>Heteroscleromorpha</taxon>
        <taxon>Tetractinellida</taxon>
        <taxon>Astrophorina</taxon>
        <taxon>Geodiidae</taxon>
        <taxon>Geodia</taxon>
    </lineage>
</organism>
<dbReference type="Gene3D" id="2.60.40.10">
    <property type="entry name" value="Immunoglobulins"/>
    <property type="match status" value="2"/>
</dbReference>
<evidence type="ECO:0000256" key="4">
    <source>
        <dbReference type="ARBA" id="ARBA00022729"/>
    </source>
</evidence>
<dbReference type="InterPro" id="IPR013783">
    <property type="entry name" value="Ig-like_fold"/>
</dbReference>
<dbReference type="Pfam" id="PF00102">
    <property type="entry name" value="Y_phosphatase"/>
    <property type="match status" value="2"/>
</dbReference>
<reference evidence="19" key="1">
    <citation type="submission" date="2023-03" db="EMBL/GenBank/DDBJ databases">
        <authorList>
            <person name="Steffen K."/>
            <person name="Cardenas P."/>
        </authorList>
    </citation>
    <scope>NUCLEOTIDE SEQUENCE</scope>
</reference>
<evidence type="ECO:0000256" key="7">
    <source>
        <dbReference type="ARBA" id="ARBA00022912"/>
    </source>
</evidence>
<evidence type="ECO:0000259" key="16">
    <source>
        <dbReference type="PROSITE" id="PS50056"/>
    </source>
</evidence>
<evidence type="ECO:0000256" key="9">
    <source>
        <dbReference type="ARBA" id="ARBA00023157"/>
    </source>
</evidence>
<evidence type="ECO:0000256" key="6">
    <source>
        <dbReference type="ARBA" id="ARBA00022801"/>
    </source>
</evidence>
<evidence type="ECO:0000256" key="1">
    <source>
        <dbReference type="ARBA" id="ARBA00004167"/>
    </source>
</evidence>
<evidence type="ECO:0000313" key="19">
    <source>
        <dbReference type="EMBL" id="CAI8021863.1"/>
    </source>
</evidence>
<dbReference type="PROSITE" id="PS50055">
    <property type="entry name" value="TYR_PHOSPHATASE_PTP"/>
    <property type="match status" value="2"/>
</dbReference>
<keyword evidence="4" id="KW-0732">Signal</keyword>
<dbReference type="FunFam" id="3.90.190.10:FF:000102">
    <property type="entry name" value="Receptor-type tyrosine-protein phosphatase"/>
    <property type="match status" value="1"/>
</dbReference>
<dbReference type="Proteomes" id="UP001174909">
    <property type="component" value="Unassembled WGS sequence"/>
</dbReference>
<dbReference type="SMART" id="SM00404">
    <property type="entry name" value="PTPc_motif"/>
    <property type="match status" value="2"/>
</dbReference>
<dbReference type="PROSITE" id="PS50835">
    <property type="entry name" value="IG_LIKE"/>
    <property type="match status" value="1"/>
</dbReference>
<dbReference type="SMART" id="SM00408">
    <property type="entry name" value="IGc2"/>
    <property type="match status" value="1"/>
</dbReference>
<evidence type="ECO:0000256" key="3">
    <source>
        <dbReference type="ARBA" id="ARBA00013064"/>
    </source>
</evidence>
<keyword evidence="8 14" id="KW-0472">Membrane</keyword>
<comment type="subcellular location">
    <subcellularLocation>
        <location evidence="1">Membrane</location>
        <topology evidence="1">Single-pass membrane protein</topology>
    </subcellularLocation>
</comment>
<evidence type="ECO:0000256" key="12">
    <source>
        <dbReference type="ARBA" id="ARBA00051722"/>
    </source>
</evidence>
<feature type="domain" description="Tyrosine-protein phosphatase" evidence="15">
    <location>
        <begin position="596"/>
        <end position="850"/>
    </location>
</feature>
<dbReference type="InterPro" id="IPR000242">
    <property type="entry name" value="PTP_cat"/>
</dbReference>
<dbReference type="Pfam" id="PF07679">
    <property type="entry name" value="I-set"/>
    <property type="match status" value="1"/>
</dbReference>
<dbReference type="SUPFAM" id="SSF52799">
    <property type="entry name" value="(Phosphotyrosine protein) phosphatases II"/>
    <property type="match status" value="2"/>
</dbReference>
<comment type="similarity">
    <text evidence="2">Belongs to the protein-tyrosine phosphatase family. Receptor class 2A subfamily.</text>
</comment>
<feature type="transmembrane region" description="Helical" evidence="14">
    <location>
        <begin position="109"/>
        <end position="134"/>
    </location>
</feature>
<dbReference type="InterPro" id="IPR007110">
    <property type="entry name" value="Ig-like_dom"/>
</dbReference>
<sequence length="864" mass="96351">MTPPSIHLTWTPPTPLGATTGYRISFTGGGNSGSVDVSGGSTDNYTLTGLMRGEMYNISIVGISEHFFSQSVAWDTVKLPGGEEREVMNEKEQEGGKSNSRQGGNAGSIAAGVLVPLILVAVIATLVVVTLIWLKRRQSNGLKNPLSVIHQTFSAATSPSVNNVTMDHSTKLYKRPNDKIPAIVQFPKDTHVQEGEAVLFQVKVTGVPHPNLTWYHNGVQVKADYSRDLAGDGSLTLPSTELKHSGVYRLVAHNSVGRVEQEVRLTVGGEGQITPSSNKPTSVPTAPIPVSQLGNHVENKHKRRNQGFNEEYQSLYDGRDKTISIATNSENKLKNRFGNICVYDDHRVQLTPLPGHPDCQTDYINACYVDGYSTPSKFLATQGPLPKTLVDFWRLVWQERPPSIVMITKLEEGGKIKCQRYWPQTGRCNFGPFEVTLTDEQIFADYTTRRLEAQLEGGSGHPLKVAQFHFTAWPDHGVPDYATPLLAFHRRVIKEHNPRKRPLMVHCSAGVGRTGAFITIDHVLEQLGREKMVDIPCIINKIRHQRMKMVQTVDQYVFIHDAILERVVCGDTQIEASNLRMAIIKLKEGIPGESSYHQQFSILEKVSPNPKEVKSVAGRSNPKKNRNMEFLPVDKIRVVLKGETPDYINATFVHGYKQQRAFIIAQSPMESTARDFWKMVWDRKCGVMVMLCHLEEAGREVCYQYWPSSGSKAFGEFTVELLGEQKLTGFITRNLTVINNKSKEVQQLCQFHITNWAPDGSCSRIKTVIDVILEVTKVQIRTSNKPIVIHCSDTVSRSGMFCAILTTIERCKTEGVVDVFQVVKALRVQKPGAVLTVGQYMTVFEAVLVFLDSFDTYSNFGPKQ</sequence>
<dbReference type="SMART" id="SM00409">
    <property type="entry name" value="IG"/>
    <property type="match status" value="1"/>
</dbReference>
<dbReference type="AlphaFoldDB" id="A0AA35WHR4"/>
<evidence type="ECO:0000259" key="15">
    <source>
        <dbReference type="PROSITE" id="PS50055"/>
    </source>
</evidence>
<dbReference type="InterPro" id="IPR013098">
    <property type="entry name" value="Ig_I-set"/>
</dbReference>
<dbReference type="Gene3D" id="3.90.190.10">
    <property type="entry name" value="Protein tyrosine phosphatase superfamily"/>
    <property type="match status" value="2"/>
</dbReference>
<dbReference type="InterPro" id="IPR050348">
    <property type="entry name" value="Protein-Tyr_Phosphatase"/>
</dbReference>
<dbReference type="InterPro" id="IPR016130">
    <property type="entry name" value="Tyr_Pase_AS"/>
</dbReference>
<evidence type="ECO:0000256" key="10">
    <source>
        <dbReference type="ARBA" id="ARBA00023170"/>
    </source>
</evidence>
<keyword evidence="6" id="KW-0378">Hydrolase</keyword>
<dbReference type="FunFam" id="3.90.190.10:FF:000062">
    <property type="entry name" value="Receptor-type tyrosine-protein phosphatase kappa"/>
    <property type="match status" value="1"/>
</dbReference>
<evidence type="ECO:0000256" key="5">
    <source>
        <dbReference type="ARBA" id="ARBA00022737"/>
    </source>
</evidence>